<dbReference type="PANTHER" id="PTHR37577:SF1">
    <property type="entry name" value="INTEGRAL MEMBRANE PROTEIN"/>
    <property type="match status" value="1"/>
</dbReference>
<dbReference type="InParanoid" id="W3WS89"/>
<feature type="transmembrane region" description="Helical" evidence="1">
    <location>
        <begin position="35"/>
        <end position="60"/>
    </location>
</feature>
<dbReference type="Proteomes" id="UP000030651">
    <property type="component" value="Unassembled WGS sequence"/>
</dbReference>
<feature type="transmembrane region" description="Helical" evidence="1">
    <location>
        <begin position="164"/>
        <end position="183"/>
    </location>
</feature>
<sequence>MSIDQTVEEVLGVSSQNVSTTSEICDNVGEGLPDIAGIGVMVSFAGQSLLSLVITLWVFFLARHGHLDLDEARSTAEYRRRTKRLEILSSMLRVGNDMQMLLGIAYMITVWTKQDNIGVYHLRLAFDTVSFVGVSGIVAFVWTRFCEAKLSLPPHRLSFQYLTTYLYAIFFFALTVVTLNHMLQWNPRTEEPGYCYNTAGSADPGAEQPGTEIMYVVVTGFSLLCTMIGAIFSGPRLRFPLVLFAIMHYVVHLYFMIVVREANQKLLEGSEREDRWDFGQSTAMLLLGLAFLEAVKKSVAYCQLNMMSDDRILGEDKLGQFDYN</sequence>
<feature type="transmembrane region" description="Helical" evidence="1">
    <location>
        <begin position="239"/>
        <end position="258"/>
    </location>
</feature>
<dbReference type="AlphaFoldDB" id="W3WS89"/>
<dbReference type="EMBL" id="KI912118">
    <property type="protein sequence ID" value="ETS76032.1"/>
    <property type="molecule type" value="Genomic_DNA"/>
</dbReference>
<feature type="transmembrane region" description="Helical" evidence="1">
    <location>
        <begin position="213"/>
        <end position="232"/>
    </location>
</feature>
<dbReference type="PANTHER" id="PTHR37577">
    <property type="entry name" value="INTEGRAL MEMBRANE PROTEIN"/>
    <property type="match status" value="1"/>
</dbReference>
<dbReference type="OMA" id="FPVHLYM"/>
<keyword evidence="1" id="KW-0472">Membrane</keyword>
<dbReference type="eggNOG" id="ENOG502SJ1C">
    <property type="taxonomic scope" value="Eukaryota"/>
</dbReference>
<proteinExistence type="predicted"/>
<dbReference type="GeneID" id="19277989"/>
<dbReference type="OrthoDB" id="5427664at2759"/>
<keyword evidence="3" id="KW-1185">Reference proteome</keyword>
<name>W3WS89_PESFW</name>
<keyword evidence="1" id="KW-1133">Transmembrane helix</keyword>
<dbReference type="KEGG" id="pfy:PFICI_12976"/>
<gene>
    <name evidence="2" type="ORF">PFICI_12976</name>
</gene>
<evidence type="ECO:0000256" key="1">
    <source>
        <dbReference type="SAM" id="Phobius"/>
    </source>
</evidence>
<accession>W3WS89</accession>
<organism evidence="2 3">
    <name type="scientific">Pestalotiopsis fici (strain W106-1 / CGMCC3.15140)</name>
    <dbReference type="NCBI Taxonomy" id="1229662"/>
    <lineage>
        <taxon>Eukaryota</taxon>
        <taxon>Fungi</taxon>
        <taxon>Dikarya</taxon>
        <taxon>Ascomycota</taxon>
        <taxon>Pezizomycotina</taxon>
        <taxon>Sordariomycetes</taxon>
        <taxon>Xylariomycetidae</taxon>
        <taxon>Amphisphaeriales</taxon>
        <taxon>Sporocadaceae</taxon>
        <taxon>Pestalotiopsis</taxon>
    </lineage>
</organism>
<keyword evidence="1" id="KW-0812">Transmembrane</keyword>
<protein>
    <submittedName>
        <fullName evidence="2">Uncharacterized protein</fullName>
    </submittedName>
</protein>
<dbReference type="HOGENOM" id="CLU_042942_0_0_1"/>
<dbReference type="InterPro" id="IPR053018">
    <property type="entry name" value="Elsinochrome_Biosynth-Asso"/>
</dbReference>
<evidence type="ECO:0000313" key="2">
    <source>
        <dbReference type="EMBL" id="ETS76032.1"/>
    </source>
</evidence>
<feature type="transmembrane region" description="Helical" evidence="1">
    <location>
        <begin position="120"/>
        <end position="143"/>
    </location>
</feature>
<dbReference type="RefSeq" id="XP_007839748.1">
    <property type="nucleotide sequence ID" value="XM_007841557.1"/>
</dbReference>
<reference evidence="3" key="1">
    <citation type="journal article" date="2015" name="BMC Genomics">
        <title>Genomic and transcriptomic analysis of the endophytic fungus Pestalotiopsis fici reveals its lifestyle and high potential for synthesis of natural products.</title>
        <authorList>
            <person name="Wang X."/>
            <person name="Zhang X."/>
            <person name="Liu L."/>
            <person name="Xiang M."/>
            <person name="Wang W."/>
            <person name="Sun X."/>
            <person name="Che Y."/>
            <person name="Guo L."/>
            <person name="Liu G."/>
            <person name="Guo L."/>
            <person name="Wang C."/>
            <person name="Yin W.B."/>
            <person name="Stadler M."/>
            <person name="Zhang X."/>
            <person name="Liu X."/>
        </authorList>
    </citation>
    <scope>NUCLEOTIDE SEQUENCE [LARGE SCALE GENOMIC DNA]</scope>
    <source>
        <strain evidence="3">W106-1 / CGMCC3.15140</strain>
    </source>
</reference>
<evidence type="ECO:0000313" key="3">
    <source>
        <dbReference type="Proteomes" id="UP000030651"/>
    </source>
</evidence>